<dbReference type="InterPro" id="IPR018680">
    <property type="entry name" value="DUF2164"/>
</dbReference>
<dbReference type="RefSeq" id="WP_371438519.1">
    <property type="nucleotide sequence ID" value="NZ_JBHSRS010000018.1"/>
</dbReference>
<reference evidence="2" key="1">
    <citation type="journal article" date="2019" name="Int. J. Syst. Evol. Microbiol.">
        <title>The Global Catalogue of Microorganisms (GCM) 10K type strain sequencing project: providing services to taxonomists for standard genome sequencing and annotation.</title>
        <authorList>
            <consortium name="The Broad Institute Genomics Platform"/>
            <consortium name="The Broad Institute Genome Sequencing Center for Infectious Disease"/>
            <person name="Wu L."/>
            <person name="Ma J."/>
        </authorList>
    </citation>
    <scope>NUCLEOTIDE SEQUENCE [LARGE SCALE GENOMIC DNA]</scope>
    <source>
        <strain evidence="2">CCUG 39402</strain>
    </source>
</reference>
<sequence length="91" mass="10433">MSIELSKEAKKEAIASIERYFLVNMEEKIGNVTAGALLGFFLEEIGPSIYNKGVADTQERLQARVAEVDIEVHESEFSYWHKFDKQRKARP</sequence>
<name>A0ABW1TYN1_9BURK</name>
<keyword evidence="2" id="KW-1185">Reference proteome</keyword>
<comment type="caution">
    <text evidence="1">The sequence shown here is derived from an EMBL/GenBank/DDBJ whole genome shotgun (WGS) entry which is preliminary data.</text>
</comment>
<organism evidence="1 2">
    <name type="scientific">Polaromonas aquatica</name>
    <dbReference type="NCBI Taxonomy" id="332657"/>
    <lineage>
        <taxon>Bacteria</taxon>
        <taxon>Pseudomonadati</taxon>
        <taxon>Pseudomonadota</taxon>
        <taxon>Betaproteobacteria</taxon>
        <taxon>Burkholderiales</taxon>
        <taxon>Comamonadaceae</taxon>
        <taxon>Polaromonas</taxon>
    </lineage>
</organism>
<evidence type="ECO:0000313" key="2">
    <source>
        <dbReference type="Proteomes" id="UP001596270"/>
    </source>
</evidence>
<dbReference type="EMBL" id="JBHSRS010000018">
    <property type="protein sequence ID" value="MFC6281882.1"/>
    <property type="molecule type" value="Genomic_DNA"/>
</dbReference>
<proteinExistence type="predicted"/>
<gene>
    <name evidence="1" type="ORF">ACFQND_11620</name>
</gene>
<accession>A0ABW1TYN1</accession>
<dbReference type="Proteomes" id="UP001596270">
    <property type="component" value="Unassembled WGS sequence"/>
</dbReference>
<protein>
    <submittedName>
        <fullName evidence="1">DUF2164 domain-containing protein</fullName>
    </submittedName>
</protein>
<evidence type="ECO:0000313" key="1">
    <source>
        <dbReference type="EMBL" id="MFC6281882.1"/>
    </source>
</evidence>
<dbReference type="Pfam" id="PF09932">
    <property type="entry name" value="DUF2164"/>
    <property type="match status" value="1"/>
</dbReference>